<dbReference type="SUPFAM" id="SSF53850">
    <property type="entry name" value="Periplasmic binding protein-like II"/>
    <property type="match status" value="1"/>
</dbReference>
<dbReference type="OrthoDB" id="7374807at2"/>
<dbReference type="Gene3D" id="3.40.190.150">
    <property type="entry name" value="Bordetella uptake gene, domain 1"/>
    <property type="match status" value="1"/>
</dbReference>
<dbReference type="PANTHER" id="PTHR42928">
    <property type="entry name" value="TRICARBOXYLATE-BINDING PROTEIN"/>
    <property type="match status" value="1"/>
</dbReference>
<reference evidence="4" key="1">
    <citation type="submission" date="2018-05" db="EMBL/GenBank/DDBJ databases">
        <authorList>
            <person name="Du Z."/>
            <person name="Wang X."/>
        </authorList>
    </citation>
    <scope>NUCLEOTIDE SEQUENCE [LARGE SCALE GENOMIC DNA]</scope>
    <source>
        <strain evidence="4">CQN31</strain>
    </source>
</reference>
<comment type="caution">
    <text evidence="3">The sequence shown here is derived from an EMBL/GenBank/DDBJ whole genome shotgun (WGS) entry which is preliminary data.</text>
</comment>
<dbReference type="RefSeq" id="WP_109869452.1">
    <property type="nucleotide sequence ID" value="NZ_QGNA01000001.1"/>
</dbReference>
<protein>
    <submittedName>
        <fullName evidence="3">Twin-arginine translocation pathway signal protein</fullName>
    </submittedName>
</protein>
<gene>
    <name evidence="3" type="ORF">DFH01_06165</name>
</gene>
<comment type="similarity">
    <text evidence="1">Belongs to the UPF0065 (bug) family.</text>
</comment>
<dbReference type="Pfam" id="PF03401">
    <property type="entry name" value="TctC"/>
    <property type="match status" value="1"/>
</dbReference>
<evidence type="ECO:0000256" key="2">
    <source>
        <dbReference type="SAM" id="SignalP"/>
    </source>
</evidence>
<name>A0A317FI98_9PROT</name>
<evidence type="ECO:0000313" key="4">
    <source>
        <dbReference type="Proteomes" id="UP000245765"/>
    </source>
</evidence>
<dbReference type="InterPro" id="IPR005064">
    <property type="entry name" value="BUG"/>
</dbReference>
<organism evidence="3 4">
    <name type="scientific">Falsiroseomonas bella</name>
    <dbReference type="NCBI Taxonomy" id="2184016"/>
    <lineage>
        <taxon>Bacteria</taxon>
        <taxon>Pseudomonadati</taxon>
        <taxon>Pseudomonadota</taxon>
        <taxon>Alphaproteobacteria</taxon>
        <taxon>Acetobacterales</taxon>
        <taxon>Roseomonadaceae</taxon>
        <taxon>Falsiroseomonas</taxon>
    </lineage>
</organism>
<proteinExistence type="inferred from homology"/>
<dbReference type="Proteomes" id="UP000245765">
    <property type="component" value="Unassembled WGS sequence"/>
</dbReference>
<feature type="signal peptide" evidence="2">
    <location>
        <begin position="1"/>
        <end position="25"/>
    </location>
</feature>
<dbReference type="Gene3D" id="3.40.190.10">
    <property type="entry name" value="Periplasmic binding protein-like II"/>
    <property type="match status" value="1"/>
</dbReference>
<dbReference type="PIRSF" id="PIRSF017082">
    <property type="entry name" value="YflP"/>
    <property type="match status" value="1"/>
</dbReference>
<keyword evidence="4" id="KW-1185">Reference proteome</keyword>
<dbReference type="CDD" id="cd07012">
    <property type="entry name" value="PBP2_Bug_TTT"/>
    <property type="match status" value="1"/>
</dbReference>
<evidence type="ECO:0000313" key="3">
    <source>
        <dbReference type="EMBL" id="PWS38831.1"/>
    </source>
</evidence>
<dbReference type="PANTHER" id="PTHR42928:SF5">
    <property type="entry name" value="BLR1237 PROTEIN"/>
    <property type="match status" value="1"/>
</dbReference>
<evidence type="ECO:0000256" key="1">
    <source>
        <dbReference type="ARBA" id="ARBA00006987"/>
    </source>
</evidence>
<dbReference type="AlphaFoldDB" id="A0A317FI98"/>
<dbReference type="EMBL" id="QGNA01000001">
    <property type="protein sequence ID" value="PWS38831.1"/>
    <property type="molecule type" value="Genomic_DNA"/>
</dbReference>
<keyword evidence="2" id="KW-0732">Signal</keyword>
<accession>A0A317FI98</accession>
<sequence>MIGRRGTLGGLLAAAGLAAGGTARAQGAGGAWPQRPIRWIVGYPPGGASDTFARVISAQMSPRLGQNVVVENRPGGGAVLASEAVARSPADGYTWMHVDNGILTYNPALYARLPYDPDRDFTGVGFIGLFPLYVVVRNESPWQDFAALRRASETRVPTYGTPAVASPHHLAMELLKRRSGLQAEHVPYRGGPAAMQDLLAGNVDVVVIDTATGTPFIRDNRVRTLVALTERRTRLAPSVPTAREIGFDAVAYGWQGMSVPAGTPGAVVERLSDEMIRAMQSDQIAARLRDLDIEYRPWSPAEFQAFVGRENALWRPLIRELGIRLDS</sequence>
<feature type="chain" id="PRO_5016245358" evidence="2">
    <location>
        <begin position="26"/>
        <end position="327"/>
    </location>
</feature>
<dbReference type="InterPro" id="IPR042100">
    <property type="entry name" value="Bug_dom1"/>
</dbReference>